<protein>
    <recommendedName>
        <fullName evidence="4">Iron-sulfur cluster assembly protein CyaY</fullName>
    </recommendedName>
</protein>
<dbReference type="PANTHER" id="PTHR16821">
    <property type="entry name" value="FRATAXIN"/>
    <property type="match status" value="1"/>
</dbReference>
<comment type="caution">
    <text evidence="5">The sequence shown here is derived from an EMBL/GenBank/DDBJ whole genome shotgun (WGS) entry which is preliminary data.</text>
</comment>
<name>A0A150QKK8_SORCE</name>
<organism evidence="5 6">
    <name type="scientific">Sorangium cellulosum</name>
    <name type="common">Polyangium cellulosum</name>
    <dbReference type="NCBI Taxonomy" id="56"/>
    <lineage>
        <taxon>Bacteria</taxon>
        <taxon>Pseudomonadati</taxon>
        <taxon>Myxococcota</taxon>
        <taxon>Polyangia</taxon>
        <taxon>Polyangiales</taxon>
        <taxon>Polyangiaceae</taxon>
        <taxon>Sorangium</taxon>
    </lineage>
</organism>
<accession>A0A150QKK8</accession>
<dbReference type="InterPro" id="IPR047584">
    <property type="entry name" value="CyaY"/>
</dbReference>
<dbReference type="NCBIfam" id="TIGR03421">
    <property type="entry name" value="FeS_CyaY"/>
    <property type="match status" value="1"/>
</dbReference>
<dbReference type="AlphaFoldDB" id="A0A150QKK8"/>
<dbReference type="GO" id="GO:0005737">
    <property type="term" value="C:cytoplasm"/>
    <property type="evidence" value="ECO:0007669"/>
    <property type="project" value="UniProtKB-ARBA"/>
</dbReference>
<proteinExistence type="inferred from homology"/>
<keyword evidence="3 4" id="KW-0408">Iron</keyword>
<comment type="similarity">
    <text evidence="1 4">Belongs to the frataxin family.</text>
</comment>
<dbReference type="SUPFAM" id="SSF55387">
    <property type="entry name" value="Frataxin/Nqo15-like"/>
    <property type="match status" value="1"/>
</dbReference>
<reference evidence="5 6" key="1">
    <citation type="submission" date="2014-02" db="EMBL/GenBank/DDBJ databases">
        <title>The small core and large imbalanced accessory genome model reveals a collaborative survival strategy of Sorangium cellulosum strains in nature.</title>
        <authorList>
            <person name="Han K."/>
            <person name="Peng R."/>
            <person name="Blom J."/>
            <person name="Li Y.-Z."/>
        </authorList>
    </citation>
    <scope>NUCLEOTIDE SEQUENCE [LARGE SCALE GENOMIC DNA]</scope>
    <source>
        <strain evidence="5 6">So0008-312</strain>
    </source>
</reference>
<dbReference type="HAMAP" id="MF_00142">
    <property type="entry name" value="CyaY"/>
    <property type="match status" value="1"/>
</dbReference>
<dbReference type="PROSITE" id="PS50810">
    <property type="entry name" value="FRATAXIN_2"/>
    <property type="match status" value="1"/>
</dbReference>
<sequence length="112" mass="12669">MSGEPLSEREFDAVADRSLRALDRAINEIPDGVDADLQSGILTLEFEDGIKYVVNSHRAARQIWMAAERAAWHFDYQPSEGRWVAQRTGEELWGTVDAVLSRKLGRAVKLER</sequence>
<dbReference type="GO" id="GO:0008199">
    <property type="term" value="F:ferric iron binding"/>
    <property type="evidence" value="ECO:0007669"/>
    <property type="project" value="InterPro"/>
</dbReference>
<evidence type="ECO:0000313" key="6">
    <source>
        <dbReference type="Proteomes" id="UP000075260"/>
    </source>
</evidence>
<dbReference type="Pfam" id="PF01491">
    <property type="entry name" value="Frataxin_Cyay"/>
    <property type="match status" value="1"/>
</dbReference>
<dbReference type="InterPro" id="IPR020895">
    <property type="entry name" value="Frataxin_CS"/>
</dbReference>
<dbReference type="InterPro" id="IPR002908">
    <property type="entry name" value="Frataxin/CyaY"/>
</dbReference>
<dbReference type="Proteomes" id="UP000075260">
    <property type="component" value="Unassembled WGS sequence"/>
</dbReference>
<dbReference type="Gene3D" id="3.30.920.10">
    <property type="entry name" value="Frataxin/CyaY"/>
    <property type="match status" value="1"/>
</dbReference>
<dbReference type="PROSITE" id="PS01344">
    <property type="entry name" value="FRATAXIN_1"/>
    <property type="match status" value="1"/>
</dbReference>
<dbReference type="InterPro" id="IPR036524">
    <property type="entry name" value="Frataxin/CyaY_sf"/>
</dbReference>
<gene>
    <name evidence="4" type="primary">cyaY</name>
    <name evidence="5" type="ORF">BE15_36705</name>
</gene>
<comment type="function">
    <text evidence="4">Involved in iron-sulfur (Fe-S) cluster assembly. May act as a regulator of Fe-S biogenesis.</text>
</comment>
<dbReference type="RefSeq" id="WP_061609286.1">
    <property type="nucleotide sequence ID" value="NZ_JEMA01000588.1"/>
</dbReference>
<evidence type="ECO:0000256" key="3">
    <source>
        <dbReference type="ARBA" id="ARBA00023004"/>
    </source>
</evidence>
<keyword evidence="2 4" id="KW-0479">Metal-binding</keyword>
<dbReference type="GO" id="GO:0016226">
    <property type="term" value="P:iron-sulfur cluster assembly"/>
    <property type="evidence" value="ECO:0007669"/>
    <property type="project" value="UniProtKB-UniRule"/>
</dbReference>
<dbReference type="PANTHER" id="PTHR16821:SF2">
    <property type="entry name" value="FRATAXIN, MITOCHONDRIAL"/>
    <property type="match status" value="1"/>
</dbReference>
<dbReference type="SMART" id="SM01219">
    <property type="entry name" value="Frataxin_Cyay"/>
    <property type="match status" value="1"/>
</dbReference>
<dbReference type="EMBL" id="JEMA01000588">
    <property type="protein sequence ID" value="KYF68188.1"/>
    <property type="molecule type" value="Genomic_DNA"/>
</dbReference>
<evidence type="ECO:0000256" key="1">
    <source>
        <dbReference type="ARBA" id="ARBA00008183"/>
    </source>
</evidence>
<evidence type="ECO:0000313" key="5">
    <source>
        <dbReference type="EMBL" id="KYF68188.1"/>
    </source>
</evidence>
<evidence type="ECO:0000256" key="4">
    <source>
        <dbReference type="HAMAP-Rule" id="MF_00142"/>
    </source>
</evidence>
<evidence type="ECO:0000256" key="2">
    <source>
        <dbReference type="ARBA" id="ARBA00022723"/>
    </source>
</evidence>
<dbReference type="OrthoDB" id="285675at2"/>